<accession>A0A2P2N3B2</accession>
<organism evidence="1">
    <name type="scientific">Rhizophora mucronata</name>
    <name type="common">Asiatic mangrove</name>
    <dbReference type="NCBI Taxonomy" id="61149"/>
    <lineage>
        <taxon>Eukaryota</taxon>
        <taxon>Viridiplantae</taxon>
        <taxon>Streptophyta</taxon>
        <taxon>Embryophyta</taxon>
        <taxon>Tracheophyta</taxon>
        <taxon>Spermatophyta</taxon>
        <taxon>Magnoliopsida</taxon>
        <taxon>eudicotyledons</taxon>
        <taxon>Gunneridae</taxon>
        <taxon>Pentapetalae</taxon>
        <taxon>rosids</taxon>
        <taxon>fabids</taxon>
        <taxon>Malpighiales</taxon>
        <taxon>Rhizophoraceae</taxon>
        <taxon>Rhizophora</taxon>
    </lineage>
</organism>
<sequence>MTRPKHSSLQFNLSQVSFSHQKNSISYMLSQ</sequence>
<dbReference type="EMBL" id="GGEC01056489">
    <property type="protein sequence ID" value="MBX36973.1"/>
    <property type="molecule type" value="Transcribed_RNA"/>
</dbReference>
<reference evidence="1" key="1">
    <citation type="submission" date="2018-02" db="EMBL/GenBank/DDBJ databases">
        <title>Rhizophora mucronata_Transcriptome.</title>
        <authorList>
            <person name="Meera S.P."/>
            <person name="Sreeshan A."/>
            <person name="Augustine A."/>
        </authorList>
    </citation>
    <scope>NUCLEOTIDE SEQUENCE</scope>
    <source>
        <tissue evidence="1">Leaf</tissue>
    </source>
</reference>
<evidence type="ECO:0000313" key="1">
    <source>
        <dbReference type="EMBL" id="MBX36973.1"/>
    </source>
</evidence>
<name>A0A2P2N3B2_RHIMU</name>
<proteinExistence type="predicted"/>
<protein>
    <submittedName>
        <fullName evidence="1">Uncharacterized protein</fullName>
    </submittedName>
</protein>
<dbReference type="AlphaFoldDB" id="A0A2P2N3B2"/>